<feature type="transmembrane region" description="Helical" evidence="1">
    <location>
        <begin position="6"/>
        <end position="23"/>
    </location>
</feature>
<reference evidence="3" key="1">
    <citation type="submission" date="2016-06" db="EMBL/GenBank/DDBJ databases">
        <authorList>
            <person name="Xu Y."/>
            <person name="Nagy A."/>
            <person name="Yan X."/>
            <person name="Kim S.W."/>
            <person name="Haley B."/>
            <person name="Liu N.T."/>
            <person name="Nou X."/>
        </authorList>
    </citation>
    <scope>NUCLEOTIDE SEQUENCE [LARGE SCALE GENOMIC DNA]</scope>
    <source>
        <strain evidence="3">ATCC 49129</strain>
        <plasmid evidence="3">pri-1</plasmid>
    </source>
</reference>
<dbReference type="OrthoDB" id="9895766at2"/>
<accession>A0A192A7V7</accession>
<dbReference type="EMBL" id="CP016024">
    <property type="protein sequence ID" value="ANJ76469.1"/>
    <property type="molecule type" value="Genomic_DNA"/>
</dbReference>
<geneLocation type="plasmid" evidence="3">
    <name>pri-1</name>
</geneLocation>
<dbReference type="AlphaFoldDB" id="A0A192A7V7"/>
<evidence type="ECO:0000313" key="3">
    <source>
        <dbReference type="Proteomes" id="UP000078572"/>
    </source>
</evidence>
<dbReference type="RefSeq" id="WP_024979603.1">
    <property type="nucleotide sequence ID" value="NZ_CP016024.1"/>
</dbReference>
<evidence type="ECO:0000313" key="2">
    <source>
        <dbReference type="EMBL" id="ANJ76469.1"/>
    </source>
</evidence>
<keyword evidence="1" id="KW-1133">Transmembrane helix</keyword>
<organism evidence="2 3">
    <name type="scientific">Ralstonia insidiosa</name>
    <dbReference type="NCBI Taxonomy" id="190721"/>
    <lineage>
        <taxon>Bacteria</taxon>
        <taxon>Pseudomonadati</taxon>
        <taxon>Pseudomonadota</taxon>
        <taxon>Betaproteobacteria</taxon>
        <taxon>Burkholderiales</taxon>
        <taxon>Burkholderiaceae</taxon>
        <taxon>Ralstonia</taxon>
    </lineage>
</organism>
<evidence type="ECO:0000256" key="1">
    <source>
        <dbReference type="SAM" id="Phobius"/>
    </source>
</evidence>
<keyword evidence="1" id="KW-0472">Membrane</keyword>
<name>A0A192A7V7_9RALS</name>
<protein>
    <submittedName>
        <fullName evidence="2">Uncharacterized protein</fullName>
    </submittedName>
</protein>
<dbReference type="Proteomes" id="UP000078572">
    <property type="component" value="Plasmid pRI-1"/>
</dbReference>
<sequence>MGSNLAIYVVVLVCLVFVARYGMKRGKSKQEAIRAWAILAGVAGIPIAAQVIGVVFHPFA</sequence>
<keyword evidence="3" id="KW-1185">Reference proteome</keyword>
<keyword evidence="2" id="KW-0614">Plasmid</keyword>
<feature type="transmembrane region" description="Helical" evidence="1">
    <location>
        <begin position="35"/>
        <end position="56"/>
    </location>
</feature>
<proteinExistence type="predicted"/>
<keyword evidence="1" id="KW-0812">Transmembrane</keyword>
<dbReference type="GeneID" id="61529905"/>
<gene>
    <name evidence="2" type="ORF">A9Y76_28150</name>
</gene>